<dbReference type="EMBL" id="BAABKN010000039">
    <property type="protein sequence ID" value="GAA4759812.1"/>
    <property type="molecule type" value="Genomic_DNA"/>
</dbReference>
<name>A0ABP8ZLD8_9ACTN</name>
<dbReference type="Proteomes" id="UP001499882">
    <property type="component" value="Unassembled WGS sequence"/>
</dbReference>
<sequence>MAFWAHLWDMDESAATCKLCGNPLPPRKGRGRPRIYCSDHCRNLAHEERIQERYEREPVEPPVAVPGSLLDRWASEGAKFDEIVQDPYLLGRFMDDLMCRIAVDHILENPEYQHAVNQLIVTFFMIGRMSDGSFQLPIVV</sequence>
<organism evidence="1 2">
    <name type="scientific">Nocardioides endophyticus</name>
    <dbReference type="NCBI Taxonomy" id="1353775"/>
    <lineage>
        <taxon>Bacteria</taxon>
        <taxon>Bacillati</taxon>
        <taxon>Actinomycetota</taxon>
        <taxon>Actinomycetes</taxon>
        <taxon>Propionibacteriales</taxon>
        <taxon>Nocardioidaceae</taxon>
        <taxon>Nocardioides</taxon>
    </lineage>
</organism>
<accession>A0ABP8ZLD8</accession>
<proteinExistence type="predicted"/>
<evidence type="ECO:0000313" key="1">
    <source>
        <dbReference type="EMBL" id="GAA4759812.1"/>
    </source>
</evidence>
<keyword evidence="2" id="KW-1185">Reference proteome</keyword>
<comment type="caution">
    <text evidence="1">The sequence shown here is derived from an EMBL/GenBank/DDBJ whole genome shotgun (WGS) entry which is preliminary data.</text>
</comment>
<protein>
    <submittedName>
        <fullName evidence="1">Uncharacterized protein</fullName>
    </submittedName>
</protein>
<gene>
    <name evidence="1" type="ORF">GCM10023350_52500</name>
</gene>
<reference evidence="2" key="1">
    <citation type="journal article" date="2019" name="Int. J. Syst. Evol. Microbiol.">
        <title>The Global Catalogue of Microorganisms (GCM) 10K type strain sequencing project: providing services to taxonomists for standard genome sequencing and annotation.</title>
        <authorList>
            <consortium name="The Broad Institute Genomics Platform"/>
            <consortium name="The Broad Institute Genome Sequencing Center for Infectious Disease"/>
            <person name="Wu L."/>
            <person name="Ma J."/>
        </authorList>
    </citation>
    <scope>NUCLEOTIDE SEQUENCE [LARGE SCALE GENOMIC DNA]</scope>
    <source>
        <strain evidence="2">JCM 18532</strain>
    </source>
</reference>
<evidence type="ECO:0000313" key="2">
    <source>
        <dbReference type="Proteomes" id="UP001499882"/>
    </source>
</evidence>